<dbReference type="AlphaFoldDB" id="A0A0J1AU73"/>
<sequence>MPPQDAPSPTPSVAGKRARGSAGPAAPRNKRRKGDGTGTPAPDSGPEGPSRSKPVNFALGMVKGREEEWSEPADVKTKINFLEMPTEALYGYLEANDILPHWDVSPWSEMPCTPPTMNALYTIPPPPPIVPINPEPKEKEPQPEPVAESKPVTDDLEVGDEALAPPTTRSKTAPHRQPTSSSPAPNPAIKRGVMTLSDIHAAHAVLAEKANQHWAKGLGGGQNRESETIVHFLYKNKVGHNRLLRVFNPAPAPFN</sequence>
<name>A0A0J1AU73_9TREE</name>
<dbReference type="GeneID" id="28981631"/>
<feature type="compositionally biased region" description="Polar residues" evidence="1">
    <location>
        <begin position="167"/>
        <end position="183"/>
    </location>
</feature>
<evidence type="ECO:0000313" key="2">
    <source>
        <dbReference type="EMBL" id="KLT38854.1"/>
    </source>
</evidence>
<organism evidence="2 3">
    <name type="scientific">Cutaneotrichosporon oleaginosum</name>
    <dbReference type="NCBI Taxonomy" id="879819"/>
    <lineage>
        <taxon>Eukaryota</taxon>
        <taxon>Fungi</taxon>
        <taxon>Dikarya</taxon>
        <taxon>Basidiomycota</taxon>
        <taxon>Agaricomycotina</taxon>
        <taxon>Tremellomycetes</taxon>
        <taxon>Trichosporonales</taxon>
        <taxon>Trichosporonaceae</taxon>
        <taxon>Cutaneotrichosporon</taxon>
    </lineage>
</organism>
<feature type="region of interest" description="Disordered" evidence="1">
    <location>
        <begin position="1"/>
        <end position="57"/>
    </location>
</feature>
<dbReference type="OrthoDB" id="2593121at2759"/>
<dbReference type="EMBL" id="KQ087280">
    <property type="protein sequence ID" value="KLT38854.1"/>
    <property type="molecule type" value="Genomic_DNA"/>
</dbReference>
<feature type="region of interest" description="Disordered" evidence="1">
    <location>
        <begin position="126"/>
        <end position="190"/>
    </location>
</feature>
<dbReference type="Proteomes" id="UP000053611">
    <property type="component" value="Unassembled WGS sequence"/>
</dbReference>
<gene>
    <name evidence="2" type="ORF">CC85DRAFT_266482</name>
</gene>
<evidence type="ECO:0000256" key="1">
    <source>
        <dbReference type="SAM" id="MobiDB-lite"/>
    </source>
</evidence>
<evidence type="ECO:0000313" key="3">
    <source>
        <dbReference type="Proteomes" id="UP000053611"/>
    </source>
</evidence>
<feature type="compositionally biased region" description="Pro residues" evidence="1">
    <location>
        <begin position="1"/>
        <end position="10"/>
    </location>
</feature>
<dbReference type="RefSeq" id="XP_018275345.1">
    <property type="nucleotide sequence ID" value="XM_018421028.1"/>
</dbReference>
<reference evidence="2 3" key="1">
    <citation type="submission" date="2015-03" db="EMBL/GenBank/DDBJ databases">
        <title>Genomics and transcriptomics of the oil-accumulating basidiomycete yeast T. oleaginosus allow insights into substrate utilization and the diverse evolutionary trajectories of mating systems in fungi.</title>
        <authorList>
            <consortium name="DOE Joint Genome Institute"/>
            <person name="Kourist R."/>
            <person name="Kracht O."/>
            <person name="Bracharz F."/>
            <person name="Lipzen A."/>
            <person name="Nolan M."/>
            <person name="Ohm R."/>
            <person name="Grigoriev I."/>
            <person name="Sun S."/>
            <person name="Heitman J."/>
            <person name="Bruck T."/>
            <person name="Nowrousian M."/>
        </authorList>
    </citation>
    <scope>NUCLEOTIDE SEQUENCE [LARGE SCALE GENOMIC DNA]</scope>
    <source>
        <strain evidence="2 3">IBC0246</strain>
    </source>
</reference>
<keyword evidence="3" id="KW-1185">Reference proteome</keyword>
<accession>A0A0J1AU73</accession>
<proteinExistence type="predicted"/>
<protein>
    <submittedName>
        <fullName evidence="2">Uncharacterized protein</fullName>
    </submittedName>
</protein>